<dbReference type="InterPro" id="IPR001444">
    <property type="entry name" value="Flag_bb_rod_N"/>
</dbReference>
<evidence type="ECO:0000259" key="10">
    <source>
        <dbReference type="Pfam" id="PF22638"/>
    </source>
</evidence>
<evidence type="ECO:0000256" key="2">
    <source>
        <dbReference type="ARBA" id="ARBA00004613"/>
    </source>
</evidence>
<evidence type="ECO:0000256" key="6">
    <source>
        <dbReference type="ARBA" id="ARBA00023143"/>
    </source>
</evidence>
<dbReference type="OrthoDB" id="9802553at2"/>
<evidence type="ECO:0000259" key="9">
    <source>
        <dbReference type="Pfam" id="PF21158"/>
    </source>
</evidence>
<keyword evidence="11" id="KW-0966">Cell projection</keyword>
<keyword evidence="5" id="KW-0964">Secreted</keyword>
<keyword evidence="12" id="KW-1185">Reference proteome</keyword>
<comment type="similarity">
    <text evidence="3">Belongs to the flagella basal body rod proteins family.</text>
</comment>
<evidence type="ECO:0000256" key="1">
    <source>
        <dbReference type="ARBA" id="ARBA00004365"/>
    </source>
</evidence>
<dbReference type="PANTHER" id="PTHR30033:SF1">
    <property type="entry name" value="FLAGELLAR HOOK-ASSOCIATED PROTEIN 1"/>
    <property type="match status" value="1"/>
</dbReference>
<feature type="domain" description="Flagellar basal body rod protein N-terminal" evidence="7">
    <location>
        <begin position="6"/>
        <end position="33"/>
    </location>
</feature>
<dbReference type="GO" id="GO:0009424">
    <property type="term" value="C:bacterial-type flagellum hook"/>
    <property type="evidence" value="ECO:0007669"/>
    <property type="project" value="InterPro"/>
</dbReference>
<protein>
    <recommendedName>
        <fullName evidence="4">Flagellar hook-associated protein 1</fullName>
    </recommendedName>
</protein>
<feature type="domain" description="Flagellar hook-associated protein 1 D2-like" evidence="9">
    <location>
        <begin position="340"/>
        <end position="418"/>
    </location>
</feature>
<organism evidence="11 12">
    <name type="scientific">Allochromatium palmeri</name>
    <dbReference type="NCBI Taxonomy" id="231048"/>
    <lineage>
        <taxon>Bacteria</taxon>
        <taxon>Pseudomonadati</taxon>
        <taxon>Pseudomonadota</taxon>
        <taxon>Gammaproteobacteria</taxon>
        <taxon>Chromatiales</taxon>
        <taxon>Chromatiaceae</taxon>
        <taxon>Allochromatium</taxon>
    </lineage>
</organism>
<dbReference type="Pfam" id="PF06429">
    <property type="entry name" value="Flg_bbr_C"/>
    <property type="match status" value="1"/>
</dbReference>
<dbReference type="Pfam" id="PF21158">
    <property type="entry name" value="flgK_1st_1"/>
    <property type="match status" value="1"/>
</dbReference>
<dbReference type="EMBL" id="WNKT01000009">
    <property type="protein sequence ID" value="MTW20713.1"/>
    <property type="molecule type" value="Genomic_DNA"/>
</dbReference>
<gene>
    <name evidence="11" type="primary">flgK</name>
    <name evidence="11" type="ORF">GJ668_06335</name>
</gene>
<dbReference type="InterPro" id="IPR010930">
    <property type="entry name" value="Flg_bb/hook_C_dom"/>
</dbReference>
<dbReference type="SUPFAM" id="SSF64518">
    <property type="entry name" value="Phase 1 flagellin"/>
    <property type="match status" value="1"/>
</dbReference>
<dbReference type="GO" id="GO:0005576">
    <property type="term" value="C:extracellular region"/>
    <property type="evidence" value="ECO:0007669"/>
    <property type="project" value="UniProtKB-SubCell"/>
</dbReference>
<dbReference type="AlphaFoldDB" id="A0A6N8E8W0"/>
<dbReference type="InterPro" id="IPR002371">
    <property type="entry name" value="FlgK"/>
</dbReference>
<evidence type="ECO:0000256" key="4">
    <source>
        <dbReference type="ARBA" id="ARBA00016244"/>
    </source>
</evidence>
<evidence type="ECO:0000313" key="12">
    <source>
        <dbReference type="Proteomes" id="UP000434044"/>
    </source>
</evidence>
<keyword evidence="11" id="KW-0282">Flagellum</keyword>
<evidence type="ECO:0000259" key="8">
    <source>
        <dbReference type="Pfam" id="PF06429"/>
    </source>
</evidence>
<evidence type="ECO:0000313" key="11">
    <source>
        <dbReference type="EMBL" id="MTW20713.1"/>
    </source>
</evidence>
<accession>A0A6N8E8W0</accession>
<feature type="domain" description="Flagellar basal-body/hook protein C-terminal" evidence="8">
    <location>
        <begin position="673"/>
        <end position="716"/>
    </location>
</feature>
<feature type="domain" description="Flagellar hook-associated protein FlgK helical" evidence="10">
    <location>
        <begin position="92"/>
        <end position="327"/>
    </location>
</feature>
<dbReference type="NCBIfam" id="TIGR02492">
    <property type="entry name" value="flgK_ends"/>
    <property type="match status" value="1"/>
</dbReference>
<dbReference type="InterPro" id="IPR049119">
    <property type="entry name" value="FlgK_D2-like"/>
</dbReference>
<comment type="subcellular location">
    <subcellularLocation>
        <location evidence="1">Bacterial flagellum</location>
    </subcellularLocation>
    <subcellularLocation>
        <location evidence="2">Secreted</location>
    </subcellularLocation>
</comment>
<evidence type="ECO:0000259" key="7">
    <source>
        <dbReference type="Pfam" id="PF00460"/>
    </source>
</evidence>
<dbReference type="InterPro" id="IPR053927">
    <property type="entry name" value="FlgK_helical"/>
</dbReference>
<dbReference type="Pfam" id="PF22638">
    <property type="entry name" value="FlgK_D1"/>
    <property type="match status" value="1"/>
</dbReference>
<keyword evidence="6" id="KW-0975">Bacterial flagellum</keyword>
<name>A0A6N8E8W0_9GAMM</name>
<dbReference type="RefSeq" id="WP_155449303.1">
    <property type="nucleotide sequence ID" value="NZ_WNKT01000009.1"/>
</dbReference>
<comment type="caution">
    <text evidence="11">The sequence shown here is derived from an EMBL/GenBank/DDBJ whole genome shotgun (WGS) entry which is preliminary data.</text>
</comment>
<dbReference type="PRINTS" id="PR01005">
    <property type="entry name" value="FLGHOOKAP1"/>
</dbReference>
<dbReference type="Pfam" id="PF00460">
    <property type="entry name" value="Flg_bb_rod"/>
    <property type="match status" value="1"/>
</dbReference>
<evidence type="ECO:0000256" key="3">
    <source>
        <dbReference type="ARBA" id="ARBA00009677"/>
    </source>
</evidence>
<sequence>MSVLGTGVTGLLAFQRALATTSHNIANAATEGYSRQRVELTTNNPQRLGPGYVGQGVQISGIRRLQDEWIDAQLRTSLSTNANATTRADFAERIDNLLADQSTGLAPTLENFFASVQDVASDPTALPARMVMLNESETLEGRFESINERLSEQRSLVNGQIGTSIEEINQYAKSVADLNKQIATRSTAGSPPNDLLDRRDTVLRNLAEKVDVSLSTQDDGSVSVFIGNGQALVLGGNASELTFSNLSGDPVNWDIGLRTTTASNSQPINITRFVTGGEVGGLLETRTNLLDKAQNELGLTALNLATRFNEQNRLGLDLNGELGTDIFELPNVMVRSAIGNSVNAMPDVTIEDVGQLPPSDYRLRQTDSGFQLLRLPENTSVPYDTDATDSNILLADGLSIDTTDLAGATSGDAWLIQPTRFAATNLKMAMTDPAKIAAISGALAETSNTGDARPVDLRMSSDPANPATPETYLPAAVVGNATGDGFDLLTPSYGTDAGSAKVESFRVLDAENADLSTPVSVTFDTAKSQFVVGEERFALDPTGTTTIQANGWELKVQGTPSNGTGTVIDIQVDNFPVATTQPPVTTITGPGWEMDLQGTPAAGDLFTVELSKDRPGDNRNMLEMAGIQGERLIEGKTTLQGGYNTLLADVGTQTRRAQISRDSSEALLESAQQQREALSGVNLDEEAANMMRFQQAYQAAAQVIATSSTMFDTLLNAVRR</sequence>
<evidence type="ECO:0000256" key="5">
    <source>
        <dbReference type="ARBA" id="ARBA00022525"/>
    </source>
</evidence>
<dbReference type="Proteomes" id="UP000434044">
    <property type="component" value="Unassembled WGS sequence"/>
</dbReference>
<dbReference type="PANTHER" id="PTHR30033">
    <property type="entry name" value="FLAGELLAR HOOK-ASSOCIATED PROTEIN 1"/>
    <property type="match status" value="1"/>
</dbReference>
<dbReference type="GO" id="GO:0005198">
    <property type="term" value="F:structural molecule activity"/>
    <property type="evidence" value="ECO:0007669"/>
    <property type="project" value="InterPro"/>
</dbReference>
<proteinExistence type="inferred from homology"/>
<keyword evidence="11" id="KW-0969">Cilium</keyword>
<reference evidence="11 12" key="1">
    <citation type="submission" date="2019-11" db="EMBL/GenBank/DDBJ databases">
        <title>Whole-genome sequence of the anaerobic purple sulfur bacterium Allochromatium palmeri DSM 15591.</title>
        <authorList>
            <person name="Kyndt J.A."/>
            <person name="Meyer T.E."/>
        </authorList>
    </citation>
    <scope>NUCLEOTIDE SEQUENCE [LARGE SCALE GENOMIC DNA]</scope>
    <source>
        <strain evidence="11 12">DSM 15591</strain>
    </source>
</reference>
<dbReference type="GO" id="GO:0044780">
    <property type="term" value="P:bacterial-type flagellum assembly"/>
    <property type="evidence" value="ECO:0007669"/>
    <property type="project" value="InterPro"/>
</dbReference>